<reference evidence="2" key="1">
    <citation type="submission" date="2021-06" db="EMBL/GenBank/DDBJ databases">
        <authorList>
            <person name="Kallberg Y."/>
            <person name="Tangrot J."/>
            <person name="Rosling A."/>
        </authorList>
    </citation>
    <scope>NUCLEOTIDE SEQUENCE</scope>
    <source>
        <strain evidence="2">IA702</strain>
    </source>
</reference>
<feature type="non-terminal residue" evidence="2">
    <location>
        <position position="1"/>
    </location>
</feature>
<feature type="non-terminal residue" evidence="2">
    <location>
        <position position="216"/>
    </location>
</feature>
<feature type="compositionally biased region" description="Polar residues" evidence="1">
    <location>
        <begin position="56"/>
        <end position="72"/>
    </location>
</feature>
<dbReference type="EMBL" id="CAJVPJ010006844">
    <property type="protein sequence ID" value="CAG8671451.1"/>
    <property type="molecule type" value="Genomic_DNA"/>
</dbReference>
<feature type="region of interest" description="Disordered" evidence="1">
    <location>
        <begin position="56"/>
        <end position="87"/>
    </location>
</feature>
<sequence>DIQTPAHSPEMEIETVHTAQHTSEPIENSHQTESPQTETHYDQNMETESVNTILSTGNSIENDTQTRRTYSQAVKGRKTPDTDSESDTDYMQMWTEQLNQNIDEKILESFDLTLWNYQLITEAFQSKKKLQELITYKFKTKPAQQILPYAIESKFRHTDRTFFTTFTRAKRFMPQHQTEYENRFTSALQKYKAEHKITITDKQTRDKIHLKLRQKL</sequence>
<accession>A0A9N9EGZ2</accession>
<proteinExistence type="predicted"/>
<name>A0A9N9EGZ2_9GLOM</name>
<organism evidence="2 3">
    <name type="scientific">Paraglomus occultum</name>
    <dbReference type="NCBI Taxonomy" id="144539"/>
    <lineage>
        <taxon>Eukaryota</taxon>
        <taxon>Fungi</taxon>
        <taxon>Fungi incertae sedis</taxon>
        <taxon>Mucoromycota</taxon>
        <taxon>Glomeromycotina</taxon>
        <taxon>Glomeromycetes</taxon>
        <taxon>Paraglomerales</taxon>
        <taxon>Paraglomeraceae</taxon>
        <taxon>Paraglomus</taxon>
    </lineage>
</organism>
<dbReference type="Proteomes" id="UP000789572">
    <property type="component" value="Unassembled WGS sequence"/>
</dbReference>
<dbReference type="OrthoDB" id="2485845at2759"/>
<evidence type="ECO:0000313" key="2">
    <source>
        <dbReference type="EMBL" id="CAG8671451.1"/>
    </source>
</evidence>
<feature type="compositionally biased region" description="Polar residues" evidence="1">
    <location>
        <begin position="17"/>
        <end position="44"/>
    </location>
</feature>
<dbReference type="AlphaFoldDB" id="A0A9N9EGZ2"/>
<keyword evidence="3" id="KW-1185">Reference proteome</keyword>
<comment type="caution">
    <text evidence="2">The sequence shown here is derived from an EMBL/GenBank/DDBJ whole genome shotgun (WGS) entry which is preliminary data.</text>
</comment>
<gene>
    <name evidence="2" type="ORF">POCULU_LOCUS10992</name>
</gene>
<feature type="region of interest" description="Disordered" evidence="1">
    <location>
        <begin position="1"/>
        <end position="44"/>
    </location>
</feature>
<protein>
    <submittedName>
        <fullName evidence="2">7376_t:CDS:1</fullName>
    </submittedName>
</protein>
<evidence type="ECO:0000313" key="3">
    <source>
        <dbReference type="Proteomes" id="UP000789572"/>
    </source>
</evidence>
<evidence type="ECO:0000256" key="1">
    <source>
        <dbReference type="SAM" id="MobiDB-lite"/>
    </source>
</evidence>